<proteinExistence type="predicted"/>
<reference evidence="1 2" key="1">
    <citation type="journal article" date="2018" name="Front. Microbiol.">
        <title>Hydrolytic Capabilities as a Key to Environmental Success: Chitinolytic and Cellulolytic Acidobacteria From Acidic Sub-arctic Soils and Boreal Peatlands.</title>
        <authorList>
            <person name="Belova S.E."/>
            <person name="Ravin N.V."/>
            <person name="Pankratov T.A."/>
            <person name="Rakitin A.L."/>
            <person name="Ivanova A.A."/>
            <person name="Beletsky A.V."/>
            <person name="Mardanov A.V."/>
            <person name="Sinninghe Damste J.S."/>
            <person name="Dedysh S.N."/>
        </authorList>
    </citation>
    <scope>NUCLEOTIDE SEQUENCE [LARGE SCALE GENOMIC DNA]</scope>
    <source>
        <strain evidence="1 2">SBC82</strain>
    </source>
</reference>
<dbReference type="EMBL" id="CP030840">
    <property type="protein sequence ID" value="AXC11931.1"/>
    <property type="molecule type" value="Genomic_DNA"/>
</dbReference>
<dbReference type="Proteomes" id="UP000253606">
    <property type="component" value="Chromosome"/>
</dbReference>
<dbReference type="AlphaFoldDB" id="A0A2Z5FYJ3"/>
<name>A0A2Z5FYJ3_9BACT</name>
<dbReference type="Gene3D" id="3.40.30.120">
    <property type="match status" value="1"/>
</dbReference>
<evidence type="ECO:0000313" key="1">
    <source>
        <dbReference type="EMBL" id="AXC11931.1"/>
    </source>
</evidence>
<sequence>MNDRVVTSFGFSVVTALKGRAPASDLLVRPDGHVACRFKHAAVYR</sequence>
<keyword evidence="2" id="KW-1185">Reference proteome</keyword>
<gene>
    <name evidence="1" type="ORF">ACPOL_2615</name>
</gene>
<dbReference type="KEGG" id="abas:ACPOL_2615"/>
<organism evidence="1 2">
    <name type="scientific">Acidisarcina polymorpha</name>
    <dbReference type="NCBI Taxonomy" id="2211140"/>
    <lineage>
        <taxon>Bacteria</taxon>
        <taxon>Pseudomonadati</taxon>
        <taxon>Acidobacteriota</taxon>
        <taxon>Terriglobia</taxon>
        <taxon>Terriglobales</taxon>
        <taxon>Acidobacteriaceae</taxon>
        <taxon>Acidisarcina</taxon>
    </lineage>
</organism>
<protein>
    <submittedName>
        <fullName evidence="1">Uncharacterized protein</fullName>
    </submittedName>
</protein>
<accession>A0A2Z5FYJ3</accession>
<evidence type="ECO:0000313" key="2">
    <source>
        <dbReference type="Proteomes" id="UP000253606"/>
    </source>
</evidence>